<proteinExistence type="predicted"/>
<evidence type="ECO:0000256" key="1">
    <source>
        <dbReference type="SAM" id="MobiDB-lite"/>
    </source>
</evidence>
<comment type="caution">
    <text evidence="2">The sequence shown here is derived from an EMBL/GenBank/DDBJ whole genome shotgun (WGS) entry which is preliminary data.</text>
</comment>
<name>A0A504YHN5_FASGI</name>
<sequence length="248" mass="28525">MDRRICPSPDGFRPNSVNRELCEKERRKGQIGDEKKSDLPESLQYLDDLARAHVEKSKFAEPGQSAALEGEPSQKERMQLLRAKIQQAYDDTALEGIAQALEDHRKYAPASYHRGSVKEYMANLKAGIYGRKSKSSYSPKHRAVRRRFTPSDAQSEMQQKPRSFVDYLISRYVIERQSDCPVVPEEEVIRVRRSIIQHLIQNGPHNILSSYTYRQQEPTVCRTSNSEIDEDTSEMSDSSRSRNQSTEE</sequence>
<organism evidence="2 3">
    <name type="scientific">Fasciola gigantica</name>
    <name type="common">Giant liver fluke</name>
    <dbReference type="NCBI Taxonomy" id="46835"/>
    <lineage>
        <taxon>Eukaryota</taxon>
        <taxon>Metazoa</taxon>
        <taxon>Spiralia</taxon>
        <taxon>Lophotrochozoa</taxon>
        <taxon>Platyhelminthes</taxon>
        <taxon>Trematoda</taxon>
        <taxon>Digenea</taxon>
        <taxon>Plagiorchiida</taxon>
        <taxon>Echinostomata</taxon>
        <taxon>Echinostomatoidea</taxon>
        <taxon>Fasciolidae</taxon>
        <taxon>Fasciola</taxon>
    </lineage>
</organism>
<feature type="compositionally biased region" description="Basic and acidic residues" evidence="1">
    <location>
        <begin position="20"/>
        <end position="39"/>
    </location>
</feature>
<dbReference type="OrthoDB" id="10492746at2759"/>
<feature type="region of interest" description="Disordered" evidence="1">
    <location>
        <begin position="218"/>
        <end position="248"/>
    </location>
</feature>
<reference evidence="2 3" key="1">
    <citation type="submission" date="2019-04" db="EMBL/GenBank/DDBJ databases">
        <title>Annotation for the trematode Fasciola gigantica.</title>
        <authorList>
            <person name="Choi Y.-J."/>
        </authorList>
    </citation>
    <scope>NUCLEOTIDE SEQUENCE [LARGE SCALE GENOMIC DNA]</scope>
    <source>
        <strain evidence="2">Uganda_cow_1</strain>
    </source>
</reference>
<evidence type="ECO:0000313" key="3">
    <source>
        <dbReference type="Proteomes" id="UP000316759"/>
    </source>
</evidence>
<protein>
    <submittedName>
        <fullName evidence="2">Uncharacterized protein</fullName>
    </submittedName>
</protein>
<dbReference type="Proteomes" id="UP000316759">
    <property type="component" value="Unassembled WGS sequence"/>
</dbReference>
<accession>A0A504YHN5</accession>
<feature type="compositionally biased region" description="Polar residues" evidence="1">
    <location>
        <begin position="235"/>
        <end position="248"/>
    </location>
</feature>
<feature type="region of interest" description="Disordered" evidence="1">
    <location>
        <begin position="1"/>
        <end position="40"/>
    </location>
</feature>
<keyword evidence="3" id="KW-1185">Reference proteome</keyword>
<feature type="compositionally biased region" description="Basic residues" evidence="1">
    <location>
        <begin position="132"/>
        <end position="148"/>
    </location>
</feature>
<gene>
    <name evidence="2" type="ORF">FGIG_03934</name>
</gene>
<dbReference type="EMBL" id="SUNJ01013226">
    <property type="protein sequence ID" value="TPP57417.1"/>
    <property type="molecule type" value="Genomic_DNA"/>
</dbReference>
<evidence type="ECO:0000313" key="2">
    <source>
        <dbReference type="EMBL" id="TPP57417.1"/>
    </source>
</evidence>
<feature type="region of interest" description="Disordered" evidence="1">
    <location>
        <begin position="132"/>
        <end position="159"/>
    </location>
</feature>
<dbReference type="AlphaFoldDB" id="A0A504YHN5"/>